<dbReference type="EMBL" id="JYDI01000210">
    <property type="protein sequence ID" value="KRY48364.1"/>
    <property type="molecule type" value="Genomic_DNA"/>
</dbReference>
<accession>A0A0V1CH96</accession>
<evidence type="ECO:0000313" key="1">
    <source>
        <dbReference type="EMBL" id="KRY48364.1"/>
    </source>
</evidence>
<sequence length="81" mass="9070">MTLGGSIRSTLDGSDGLFRSAEDIASAPDGVRCYVNANYYTDSVLDICLMHIERNHLMFVHLPHGLQLIIINLPHYPHIHL</sequence>
<proteinExistence type="predicted"/>
<dbReference type="AlphaFoldDB" id="A0A0V1CH96"/>
<name>A0A0V1CH96_TRIBR</name>
<gene>
    <name evidence="1" type="ORF">T03_16308</name>
</gene>
<organism evidence="1 2">
    <name type="scientific">Trichinella britovi</name>
    <name type="common">Parasitic roundworm</name>
    <dbReference type="NCBI Taxonomy" id="45882"/>
    <lineage>
        <taxon>Eukaryota</taxon>
        <taxon>Metazoa</taxon>
        <taxon>Ecdysozoa</taxon>
        <taxon>Nematoda</taxon>
        <taxon>Enoplea</taxon>
        <taxon>Dorylaimia</taxon>
        <taxon>Trichinellida</taxon>
        <taxon>Trichinellidae</taxon>
        <taxon>Trichinella</taxon>
    </lineage>
</organism>
<keyword evidence="2" id="KW-1185">Reference proteome</keyword>
<evidence type="ECO:0000313" key="2">
    <source>
        <dbReference type="Proteomes" id="UP000054653"/>
    </source>
</evidence>
<protein>
    <submittedName>
        <fullName evidence="1">Uncharacterized protein</fullName>
    </submittedName>
</protein>
<dbReference type="Proteomes" id="UP000054653">
    <property type="component" value="Unassembled WGS sequence"/>
</dbReference>
<comment type="caution">
    <text evidence="1">The sequence shown here is derived from an EMBL/GenBank/DDBJ whole genome shotgun (WGS) entry which is preliminary data.</text>
</comment>
<reference evidence="1 2" key="1">
    <citation type="submission" date="2015-01" db="EMBL/GenBank/DDBJ databases">
        <title>Evolution of Trichinella species and genotypes.</title>
        <authorList>
            <person name="Korhonen P.K."/>
            <person name="Edoardo P."/>
            <person name="Giuseppe L.R."/>
            <person name="Gasser R.B."/>
        </authorList>
    </citation>
    <scope>NUCLEOTIDE SEQUENCE [LARGE SCALE GENOMIC DNA]</scope>
    <source>
        <strain evidence="1">ISS120</strain>
    </source>
</reference>